<dbReference type="PROSITE" id="PS50850">
    <property type="entry name" value="MFS"/>
    <property type="match status" value="1"/>
</dbReference>
<dbReference type="EMBL" id="JOKZ01000131">
    <property type="protein sequence ID" value="KKP02903.1"/>
    <property type="molecule type" value="Genomic_DNA"/>
</dbReference>
<feature type="transmembrane region" description="Helical" evidence="6">
    <location>
        <begin position="386"/>
        <end position="405"/>
    </location>
</feature>
<feature type="transmembrane region" description="Helical" evidence="6">
    <location>
        <begin position="239"/>
        <end position="258"/>
    </location>
</feature>
<feature type="transmembrane region" description="Helical" evidence="6">
    <location>
        <begin position="270"/>
        <end position="291"/>
    </location>
</feature>
<dbReference type="PANTHER" id="PTHR23502">
    <property type="entry name" value="MAJOR FACILITATOR SUPERFAMILY"/>
    <property type="match status" value="1"/>
</dbReference>
<dbReference type="Pfam" id="PF07690">
    <property type="entry name" value="MFS_1"/>
    <property type="match status" value="1"/>
</dbReference>
<evidence type="ECO:0000256" key="4">
    <source>
        <dbReference type="ARBA" id="ARBA00023136"/>
    </source>
</evidence>
<evidence type="ECO:0000259" key="7">
    <source>
        <dbReference type="PROSITE" id="PS50850"/>
    </source>
</evidence>
<dbReference type="InterPro" id="IPR011701">
    <property type="entry name" value="MFS"/>
</dbReference>
<evidence type="ECO:0000256" key="3">
    <source>
        <dbReference type="ARBA" id="ARBA00022989"/>
    </source>
</evidence>
<dbReference type="InterPro" id="IPR036259">
    <property type="entry name" value="MFS_trans_sf"/>
</dbReference>
<dbReference type="GO" id="GO:0005886">
    <property type="term" value="C:plasma membrane"/>
    <property type="evidence" value="ECO:0007669"/>
    <property type="project" value="TreeGrafter"/>
</dbReference>
<feature type="transmembrane region" description="Helical" evidence="6">
    <location>
        <begin position="529"/>
        <end position="549"/>
    </location>
</feature>
<feature type="transmembrane region" description="Helical" evidence="6">
    <location>
        <begin position="183"/>
        <end position="204"/>
    </location>
</feature>
<evidence type="ECO:0000256" key="5">
    <source>
        <dbReference type="SAM" id="MobiDB-lite"/>
    </source>
</evidence>
<dbReference type="Gene3D" id="1.20.1250.20">
    <property type="entry name" value="MFS general substrate transporter like domains"/>
    <property type="match status" value="1"/>
</dbReference>
<dbReference type="GO" id="GO:0015244">
    <property type="term" value="F:fluconazole transmembrane transporter activity"/>
    <property type="evidence" value="ECO:0007669"/>
    <property type="project" value="TreeGrafter"/>
</dbReference>
<evidence type="ECO:0000313" key="8">
    <source>
        <dbReference type="EMBL" id="KKP02903.1"/>
    </source>
</evidence>
<dbReference type="InterPro" id="IPR020846">
    <property type="entry name" value="MFS_dom"/>
</dbReference>
<evidence type="ECO:0000256" key="1">
    <source>
        <dbReference type="ARBA" id="ARBA00004141"/>
    </source>
</evidence>
<feature type="transmembrane region" description="Helical" evidence="6">
    <location>
        <begin position="468"/>
        <end position="489"/>
    </location>
</feature>
<sequence>MYGMVRDSPFGQIVRFATKNAYFRYPEEQEGFTHPYYTSDPFPKEAEAEQSTTSNAGLEDAATLGSDKQGDRDATGDVPTSGSDEDLENNNTENPIERVVTMQSQHEAHRTEGRAIKPTQTGDGMIVVDWYTTDDPENPQNWSAFQKGFIAFQICIYSFAVYFGSSIYVGAVPEVVSRFGVSIELASLALCLYVFGYGLGAMLFSPLSEIAAIGRNPPYIITLFIFTILWIPASVVDNFPGFVVLRFLTGFFGAPCLATGGASLSDVYPLIHVPYLLIIWGAATVFGPALAPVVSNFSAPVKGWHWVSWEMLWLSAPILISFFFFVPETSSATILYHRAKRLRRITGNDRYRSQVEIDQAKQHLTMKDILYNAIIKPVEINALDPSVLFSTVYTSLVYAIFYSFFEAFPIVFSETYHFDFSVSGLPFLGVLPGLLVACTLCVLGWHYQVVKPFQTKGFKAFGIPENRLVPALFACFWLPAGLFLFAWTARPSVHWIASIIGLSMSIVGTFTIIACIFQYLAFTYPKYSASLFAANDFARSTLAAAAIMFSRPMFVNLGIHWGVSLLAFLDIICCILLFGLWKFGPKLRARSRFAES</sequence>
<comment type="caution">
    <text evidence="8">The sequence shown here is derived from an EMBL/GenBank/DDBJ whole genome shotgun (WGS) entry which is preliminary data.</text>
</comment>
<dbReference type="OMA" id="PWKINAL"/>
<keyword evidence="2 6" id="KW-0812">Transmembrane</keyword>
<dbReference type="SUPFAM" id="SSF103473">
    <property type="entry name" value="MFS general substrate transporter"/>
    <property type="match status" value="1"/>
</dbReference>
<organism evidence="8 9">
    <name type="scientific">Trichoderma harzianum</name>
    <name type="common">Hypocrea lixii</name>
    <dbReference type="NCBI Taxonomy" id="5544"/>
    <lineage>
        <taxon>Eukaryota</taxon>
        <taxon>Fungi</taxon>
        <taxon>Dikarya</taxon>
        <taxon>Ascomycota</taxon>
        <taxon>Pezizomycotina</taxon>
        <taxon>Sordariomycetes</taxon>
        <taxon>Hypocreomycetidae</taxon>
        <taxon>Hypocreales</taxon>
        <taxon>Hypocreaceae</taxon>
        <taxon>Trichoderma</taxon>
    </lineage>
</organism>
<feature type="domain" description="Major facilitator superfamily (MFS) profile" evidence="7">
    <location>
        <begin position="150"/>
        <end position="596"/>
    </location>
</feature>
<feature type="transmembrane region" description="Helical" evidence="6">
    <location>
        <begin position="216"/>
        <end position="233"/>
    </location>
</feature>
<protein>
    <submittedName>
        <fullName evidence="8">Major facilitator superfamily transporter</fullName>
    </submittedName>
</protein>
<comment type="subcellular location">
    <subcellularLocation>
        <location evidence="1">Membrane</location>
        <topology evidence="1">Multi-pass membrane protein</topology>
    </subcellularLocation>
</comment>
<accession>A0A0F9XRR3</accession>
<dbReference type="GO" id="GO:1990961">
    <property type="term" value="P:xenobiotic detoxification by transmembrane export across the plasma membrane"/>
    <property type="evidence" value="ECO:0007669"/>
    <property type="project" value="TreeGrafter"/>
</dbReference>
<dbReference type="AlphaFoldDB" id="A0A0F9XRR3"/>
<dbReference type="PANTHER" id="PTHR23502:SF23">
    <property type="entry name" value="FLUCONAZOLE RESISTANCE PROTEIN 1"/>
    <property type="match status" value="1"/>
</dbReference>
<feature type="transmembrane region" description="Helical" evidence="6">
    <location>
        <begin position="561"/>
        <end position="581"/>
    </location>
</feature>
<evidence type="ECO:0000256" key="2">
    <source>
        <dbReference type="ARBA" id="ARBA00022692"/>
    </source>
</evidence>
<feature type="transmembrane region" description="Helical" evidence="6">
    <location>
        <begin position="495"/>
        <end position="517"/>
    </location>
</feature>
<name>A0A0F9XRR3_TRIHA</name>
<keyword evidence="4 6" id="KW-0472">Membrane</keyword>
<feature type="transmembrane region" description="Helical" evidence="6">
    <location>
        <begin position="311"/>
        <end position="336"/>
    </location>
</feature>
<dbReference type="Proteomes" id="UP000034112">
    <property type="component" value="Unassembled WGS sequence"/>
</dbReference>
<evidence type="ECO:0000256" key="6">
    <source>
        <dbReference type="SAM" id="Phobius"/>
    </source>
</evidence>
<feature type="region of interest" description="Disordered" evidence="5">
    <location>
        <begin position="34"/>
        <end position="93"/>
    </location>
</feature>
<reference evidence="9" key="1">
    <citation type="journal article" date="2015" name="Genome Announc.">
        <title>Draft whole-genome sequence of the biocontrol agent Trichoderma harzianum T6776.</title>
        <authorList>
            <person name="Baroncelli R."/>
            <person name="Piaggeschi G."/>
            <person name="Fiorini L."/>
            <person name="Bertolini E."/>
            <person name="Zapparata A."/>
            <person name="Pe M.E."/>
            <person name="Sarrocco S."/>
            <person name="Vannacci G."/>
        </authorList>
    </citation>
    <scope>NUCLEOTIDE SEQUENCE [LARGE SCALE GENOMIC DNA]</scope>
    <source>
        <strain evidence="9">T6776</strain>
    </source>
</reference>
<gene>
    <name evidence="8" type="ORF">THAR02_04968</name>
</gene>
<proteinExistence type="predicted"/>
<dbReference type="CDD" id="cd17323">
    <property type="entry name" value="MFS_Tpo1_MDR_like"/>
    <property type="match status" value="1"/>
</dbReference>
<evidence type="ECO:0000313" key="9">
    <source>
        <dbReference type="Proteomes" id="UP000034112"/>
    </source>
</evidence>
<dbReference type="OrthoDB" id="3357846at2759"/>
<feature type="transmembrane region" description="Helical" evidence="6">
    <location>
        <begin position="149"/>
        <end position="171"/>
    </location>
</feature>
<feature type="transmembrane region" description="Helical" evidence="6">
    <location>
        <begin position="425"/>
        <end position="447"/>
    </location>
</feature>
<keyword evidence="3 6" id="KW-1133">Transmembrane helix</keyword>